<keyword evidence="18" id="KW-1185">Reference proteome</keyword>
<dbReference type="PANTHER" id="PTHR37928:SF2">
    <property type="entry name" value="GPI ANCHORED CFEM DOMAIN PROTEIN (AFU_ORTHOLOGUE AFUA_6G10580)"/>
    <property type="match status" value="1"/>
</dbReference>
<dbReference type="OrthoDB" id="10584280at2759"/>
<comment type="similarity">
    <text evidence="3">Belongs to the RBT5 family.</text>
</comment>
<evidence type="ECO:0000259" key="16">
    <source>
        <dbReference type="PROSITE" id="PS52012"/>
    </source>
</evidence>
<keyword evidence="14" id="KW-0812">Transmembrane</keyword>
<dbReference type="AlphaFoldDB" id="A0A0C3FXM7"/>
<dbReference type="GO" id="GO:0046872">
    <property type="term" value="F:metal ion binding"/>
    <property type="evidence" value="ECO:0007669"/>
    <property type="project" value="UniProtKB-KW"/>
</dbReference>
<feature type="transmembrane region" description="Helical" evidence="14">
    <location>
        <begin position="183"/>
        <end position="203"/>
    </location>
</feature>
<keyword evidence="8 15" id="KW-0732">Signal</keyword>
<keyword evidence="12" id="KW-0325">Glycoprotein</keyword>
<feature type="chain" id="PRO_5002164389" description="CFEM domain-containing protein" evidence="15">
    <location>
        <begin position="25"/>
        <end position="205"/>
    </location>
</feature>
<keyword evidence="11" id="KW-1015">Disulfide bond</keyword>
<evidence type="ECO:0000256" key="5">
    <source>
        <dbReference type="ARBA" id="ARBA00022525"/>
    </source>
</evidence>
<keyword evidence="14" id="KW-1133">Transmembrane helix</keyword>
<evidence type="ECO:0000256" key="9">
    <source>
        <dbReference type="ARBA" id="ARBA00023004"/>
    </source>
</evidence>
<dbReference type="Pfam" id="PF05730">
    <property type="entry name" value="CFEM"/>
    <property type="match status" value="1"/>
</dbReference>
<dbReference type="PANTHER" id="PTHR37928">
    <property type="entry name" value="CFEM DOMAIN PROTEIN (AFU_ORTHOLOGUE AFUA_6G14090)"/>
    <property type="match status" value="1"/>
</dbReference>
<name>A0A0C3FXM7_PILCF</name>
<keyword evidence="4" id="KW-1003">Cell membrane</keyword>
<organism evidence="17 18">
    <name type="scientific">Piloderma croceum (strain F 1598)</name>
    <dbReference type="NCBI Taxonomy" id="765440"/>
    <lineage>
        <taxon>Eukaryota</taxon>
        <taxon>Fungi</taxon>
        <taxon>Dikarya</taxon>
        <taxon>Basidiomycota</taxon>
        <taxon>Agaricomycotina</taxon>
        <taxon>Agaricomycetes</taxon>
        <taxon>Agaricomycetidae</taxon>
        <taxon>Atheliales</taxon>
        <taxon>Atheliaceae</taxon>
        <taxon>Piloderma</taxon>
    </lineage>
</organism>
<proteinExistence type="inferred from homology"/>
<keyword evidence="9" id="KW-0408">Iron</keyword>
<feature type="signal peptide" evidence="15">
    <location>
        <begin position="1"/>
        <end position="24"/>
    </location>
</feature>
<dbReference type="Proteomes" id="UP000054166">
    <property type="component" value="Unassembled WGS sequence"/>
</dbReference>
<evidence type="ECO:0000256" key="8">
    <source>
        <dbReference type="ARBA" id="ARBA00022729"/>
    </source>
</evidence>
<evidence type="ECO:0000256" key="6">
    <source>
        <dbReference type="ARBA" id="ARBA00022617"/>
    </source>
</evidence>
<dbReference type="GO" id="GO:0005886">
    <property type="term" value="C:plasma membrane"/>
    <property type="evidence" value="ECO:0007669"/>
    <property type="project" value="UniProtKB-SubCell"/>
</dbReference>
<evidence type="ECO:0000256" key="7">
    <source>
        <dbReference type="ARBA" id="ARBA00022723"/>
    </source>
</evidence>
<evidence type="ECO:0000256" key="3">
    <source>
        <dbReference type="ARBA" id="ARBA00010031"/>
    </source>
</evidence>
<evidence type="ECO:0000313" key="17">
    <source>
        <dbReference type="EMBL" id="KIM89060.1"/>
    </source>
</evidence>
<keyword evidence="5" id="KW-0964">Secreted</keyword>
<evidence type="ECO:0000256" key="13">
    <source>
        <dbReference type="ARBA" id="ARBA00023288"/>
    </source>
</evidence>
<dbReference type="EMBL" id="KN832975">
    <property type="protein sequence ID" value="KIM89060.1"/>
    <property type="molecule type" value="Genomic_DNA"/>
</dbReference>
<feature type="domain" description="CFEM" evidence="16">
    <location>
        <begin position="2"/>
        <end position="113"/>
    </location>
</feature>
<evidence type="ECO:0000256" key="12">
    <source>
        <dbReference type="ARBA" id="ARBA00023180"/>
    </source>
</evidence>
<keyword evidence="7" id="KW-0479">Metal-binding</keyword>
<comment type="subcellular location">
    <subcellularLocation>
        <location evidence="1">Cell membrane</location>
        <topology evidence="1">Lipid-anchor</topology>
        <topology evidence="1">GPI-anchor</topology>
    </subcellularLocation>
    <subcellularLocation>
        <location evidence="2">Secreted</location>
    </subcellularLocation>
</comment>
<keyword evidence="13" id="KW-0449">Lipoprotein</keyword>
<evidence type="ECO:0000256" key="11">
    <source>
        <dbReference type="ARBA" id="ARBA00023157"/>
    </source>
</evidence>
<dbReference type="HOGENOM" id="CLU_1337945_0_0_1"/>
<dbReference type="InParanoid" id="A0A0C3FXM7"/>
<dbReference type="InterPro" id="IPR051735">
    <property type="entry name" value="CFEM_domain"/>
</dbReference>
<evidence type="ECO:0000313" key="18">
    <source>
        <dbReference type="Proteomes" id="UP000054166"/>
    </source>
</evidence>
<keyword evidence="10 14" id="KW-0472">Membrane</keyword>
<sequence>MMYFPALTSFAWLLSSTLLLTAQGQHVLPRCAALCAMNAASTNHCFISDVSCLCKSTIQTKGGATCIRYACSTEDQDTIVSVLGTLCGQVLQLSRRDIASPSTLALNTAPSGFEGTPVTLTLTSILPPAGNRTQKVTQVYTTVVASGTAAVSSTLTSTASGITTVATSPTAAATATSAATGSFFGTSALLYLLLPILSGVFIIRP</sequence>
<keyword evidence="6" id="KW-0349">Heme</keyword>
<evidence type="ECO:0000256" key="4">
    <source>
        <dbReference type="ARBA" id="ARBA00022475"/>
    </source>
</evidence>
<evidence type="ECO:0000256" key="10">
    <source>
        <dbReference type="ARBA" id="ARBA00023136"/>
    </source>
</evidence>
<dbReference type="PROSITE" id="PS52012">
    <property type="entry name" value="CFEM"/>
    <property type="match status" value="1"/>
</dbReference>
<dbReference type="GO" id="GO:0005576">
    <property type="term" value="C:extracellular region"/>
    <property type="evidence" value="ECO:0007669"/>
    <property type="project" value="UniProtKB-SubCell"/>
</dbReference>
<evidence type="ECO:0000256" key="14">
    <source>
        <dbReference type="SAM" id="Phobius"/>
    </source>
</evidence>
<gene>
    <name evidence="17" type="ORF">PILCRDRAFT_210580</name>
</gene>
<evidence type="ECO:0000256" key="15">
    <source>
        <dbReference type="SAM" id="SignalP"/>
    </source>
</evidence>
<dbReference type="InterPro" id="IPR008427">
    <property type="entry name" value="Extracellular_membr_CFEM_dom"/>
</dbReference>
<protein>
    <recommendedName>
        <fullName evidence="16">CFEM domain-containing protein</fullName>
    </recommendedName>
</protein>
<evidence type="ECO:0000256" key="1">
    <source>
        <dbReference type="ARBA" id="ARBA00004609"/>
    </source>
</evidence>
<accession>A0A0C3FXM7</accession>
<evidence type="ECO:0000256" key="2">
    <source>
        <dbReference type="ARBA" id="ARBA00004613"/>
    </source>
</evidence>
<reference evidence="17 18" key="1">
    <citation type="submission" date="2014-04" db="EMBL/GenBank/DDBJ databases">
        <authorList>
            <consortium name="DOE Joint Genome Institute"/>
            <person name="Kuo A."/>
            <person name="Tarkka M."/>
            <person name="Buscot F."/>
            <person name="Kohler A."/>
            <person name="Nagy L.G."/>
            <person name="Floudas D."/>
            <person name="Copeland A."/>
            <person name="Barry K.W."/>
            <person name="Cichocki N."/>
            <person name="Veneault-Fourrey C."/>
            <person name="LaButti K."/>
            <person name="Lindquist E.A."/>
            <person name="Lipzen A."/>
            <person name="Lundell T."/>
            <person name="Morin E."/>
            <person name="Murat C."/>
            <person name="Sun H."/>
            <person name="Tunlid A."/>
            <person name="Henrissat B."/>
            <person name="Grigoriev I.V."/>
            <person name="Hibbett D.S."/>
            <person name="Martin F."/>
            <person name="Nordberg H.P."/>
            <person name="Cantor M.N."/>
            <person name="Hua S.X."/>
        </authorList>
    </citation>
    <scope>NUCLEOTIDE SEQUENCE [LARGE SCALE GENOMIC DNA]</scope>
    <source>
        <strain evidence="17 18">F 1598</strain>
    </source>
</reference>
<reference evidence="18" key="2">
    <citation type="submission" date="2015-01" db="EMBL/GenBank/DDBJ databases">
        <title>Evolutionary Origins and Diversification of the Mycorrhizal Mutualists.</title>
        <authorList>
            <consortium name="DOE Joint Genome Institute"/>
            <consortium name="Mycorrhizal Genomics Consortium"/>
            <person name="Kohler A."/>
            <person name="Kuo A."/>
            <person name="Nagy L.G."/>
            <person name="Floudas D."/>
            <person name="Copeland A."/>
            <person name="Barry K.W."/>
            <person name="Cichocki N."/>
            <person name="Veneault-Fourrey C."/>
            <person name="LaButti K."/>
            <person name="Lindquist E.A."/>
            <person name="Lipzen A."/>
            <person name="Lundell T."/>
            <person name="Morin E."/>
            <person name="Murat C."/>
            <person name="Riley R."/>
            <person name="Ohm R."/>
            <person name="Sun H."/>
            <person name="Tunlid A."/>
            <person name="Henrissat B."/>
            <person name="Grigoriev I.V."/>
            <person name="Hibbett D.S."/>
            <person name="Martin F."/>
        </authorList>
    </citation>
    <scope>NUCLEOTIDE SEQUENCE [LARGE SCALE GENOMIC DNA]</scope>
    <source>
        <strain evidence="18">F 1598</strain>
    </source>
</reference>